<dbReference type="GO" id="GO:0015149">
    <property type="term" value="F:hexose transmembrane transporter activity"/>
    <property type="evidence" value="ECO:0007669"/>
    <property type="project" value="TreeGrafter"/>
</dbReference>
<evidence type="ECO:0000256" key="3">
    <source>
        <dbReference type="ARBA" id="ARBA00022989"/>
    </source>
</evidence>
<evidence type="ECO:0000313" key="6">
    <source>
        <dbReference type="EMBL" id="CAD6199437.1"/>
    </source>
</evidence>
<evidence type="ECO:0000256" key="1">
    <source>
        <dbReference type="ARBA" id="ARBA00004141"/>
    </source>
</evidence>
<protein>
    <recommendedName>
        <fullName evidence="8">Major facilitator superfamily (MFS) profile domain-containing protein</fullName>
    </recommendedName>
</protein>
<keyword evidence="4 5" id="KW-0472">Membrane</keyword>
<proteinExistence type="predicted"/>
<evidence type="ECO:0000256" key="5">
    <source>
        <dbReference type="SAM" id="Phobius"/>
    </source>
</evidence>
<dbReference type="InterPro" id="IPR005829">
    <property type="entry name" value="Sugar_transporter_CS"/>
</dbReference>
<dbReference type="InterPro" id="IPR045263">
    <property type="entry name" value="GLUT"/>
</dbReference>
<dbReference type="PANTHER" id="PTHR23503">
    <property type="entry name" value="SOLUTE CARRIER FAMILY 2"/>
    <property type="match status" value="1"/>
</dbReference>
<comment type="caution">
    <text evidence="6">The sequence shown here is derived from an EMBL/GenBank/DDBJ whole genome shotgun (WGS) entry which is preliminary data.</text>
</comment>
<evidence type="ECO:0000256" key="4">
    <source>
        <dbReference type="ARBA" id="ARBA00023136"/>
    </source>
</evidence>
<dbReference type="AlphaFoldDB" id="A0A8S1HY65"/>
<dbReference type="EMBL" id="CAJGYM010000175">
    <property type="protein sequence ID" value="CAD6199437.1"/>
    <property type="molecule type" value="Genomic_DNA"/>
</dbReference>
<accession>A0A8S1HY65</accession>
<feature type="transmembrane region" description="Helical" evidence="5">
    <location>
        <begin position="118"/>
        <end position="140"/>
    </location>
</feature>
<feature type="transmembrane region" description="Helical" evidence="5">
    <location>
        <begin position="51"/>
        <end position="70"/>
    </location>
</feature>
<keyword evidence="3 5" id="KW-1133">Transmembrane helix</keyword>
<dbReference type="PANTHER" id="PTHR23503:SF123">
    <property type="entry name" value="MAJOR FACILITATOR SUPERFAMILY (MFS) PROFILE DOMAIN-CONTAINING PROTEIN"/>
    <property type="match status" value="1"/>
</dbReference>
<dbReference type="GO" id="GO:0016020">
    <property type="term" value="C:membrane"/>
    <property type="evidence" value="ECO:0007669"/>
    <property type="project" value="UniProtKB-SubCell"/>
</dbReference>
<dbReference type="InterPro" id="IPR036259">
    <property type="entry name" value="MFS_trans_sf"/>
</dbReference>
<evidence type="ECO:0008006" key="8">
    <source>
        <dbReference type="Google" id="ProtNLM"/>
    </source>
</evidence>
<name>A0A8S1HY65_9PELO</name>
<feature type="transmembrane region" description="Helical" evidence="5">
    <location>
        <begin position="12"/>
        <end position="31"/>
    </location>
</feature>
<keyword evidence="2 5" id="KW-0812">Transmembrane</keyword>
<dbReference type="OrthoDB" id="4142200at2759"/>
<sequence length="248" mass="27208">MTIPEVMSDPAVRMSVFLVISVALLMTLSPFSVETSFSQVIYLELGMSLEMINYISSVAFLASLLLHFAGSLAIDKIGRRPIVGVAAFFAYSKTVLLIIGLCIVYFDEPSMVSWVAGFASHFVTLLASACSLMTLPTLILSETVPQAAQISVAKITLLLPYVLGTPISTIFPVVFRLFSPGMFILFALAQSPVFYYLYRNLPELKQKSVAENVENIEEEVRSRAATLMCTEKNAAQKPGLSVFLWKLA</sequence>
<keyword evidence="7" id="KW-1185">Reference proteome</keyword>
<dbReference type="SUPFAM" id="SSF103473">
    <property type="entry name" value="MFS general substrate transporter"/>
    <property type="match status" value="1"/>
</dbReference>
<evidence type="ECO:0000256" key="2">
    <source>
        <dbReference type="ARBA" id="ARBA00022692"/>
    </source>
</evidence>
<comment type="subcellular location">
    <subcellularLocation>
        <location evidence="1">Membrane</location>
        <topology evidence="1">Multi-pass membrane protein</topology>
    </subcellularLocation>
</comment>
<reference evidence="6" key="1">
    <citation type="submission" date="2020-10" db="EMBL/GenBank/DDBJ databases">
        <authorList>
            <person name="Kikuchi T."/>
        </authorList>
    </citation>
    <scope>NUCLEOTIDE SEQUENCE</scope>
    <source>
        <strain evidence="6">NKZ352</strain>
    </source>
</reference>
<dbReference type="Gene3D" id="1.20.1250.20">
    <property type="entry name" value="MFS general substrate transporter like domains"/>
    <property type="match status" value="1"/>
</dbReference>
<organism evidence="6 7">
    <name type="scientific">Caenorhabditis auriculariae</name>
    <dbReference type="NCBI Taxonomy" id="2777116"/>
    <lineage>
        <taxon>Eukaryota</taxon>
        <taxon>Metazoa</taxon>
        <taxon>Ecdysozoa</taxon>
        <taxon>Nematoda</taxon>
        <taxon>Chromadorea</taxon>
        <taxon>Rhabditida</taxon>
        <taxon>Rhabditina</taxon>
        <taxon>Rhabditomorpha</taxon>
        <taxon>Rhabditoidea</taxon>
        <taxon>Rhabditidae</taxon>
        <taxon>Peloderinae</taxon>
        <taxon>Caenorhabditis</taxon>
    </lineage>
</organism>
<evidence type="ECO:0000313" key="7">
    <source>
        <dbReference type="Proteomes" id="UP000835052"/>
    </source>
</evidence>
<gene>
    <name evidence="6" type="ORF">CAUJ_LOCUS15340</name>
</gene>
<feature type="transmembrane region" description="Helical" evidence="5">
    <location>
        <begin position="82"/>
        <end position="106"/>
    </location>
</feature>
<dbReference type="Proteomes" id="UP000835052">
    <property type="component" value="Unassembled WGS sequence"/>
</dbReference>
<feature type="transmembrane region" description="Helical" evidence="5">
    <location>
        <begin position="177"/>
        <end position="198"/>
    </location>
</feature>
<dbReference type="PROSITE" id="PS00216">
    <property type="entry name" value="SUGAR_TRANSPORT_1"/>
    <property type="match status" value="1"/>
</dbReference>
<feature type="transmembrane region" description="Helical" evidence="5">
    <location>
        <begin position="152"/>
        <end position="171"/>
    </location>
</feature>